<dbReference type="FunFam" id="3.40.50.80:FF:000001">
    <property type="entry name" value="NADPH--cytochrome P450 reductase 1"/>
    <property type="match status" value="1"/>
</dbReference>
<evidence type="ECO:0000256" key="2">
    <source>
        <dbReference type="ARBA" id="ARBA00001974"/>
    </source>
</evidence>
<dbReference type="Pfam" id="PF00258">
    <property type="entry name" value="Flavodoxin_1"/>
    <property type="match status" value="1"/>
</dbReference>
<dbReference type="InterPro" id="IPR023173">
    <property type="entry name" value="NADPH_Cyt_P450_Rdtase_alpha"/>
</dbReference>
<dbReference type="PANTHER" id="PTHR19384">
    <property type="entry name" value="NITRIC OXIDE SYNTHASE-RELATED"/>
    <property type="match status" value="1"/>
</dbReference>
<keyword evidence="12" id="KW-1185">Reference proteome</keyword>
<dbReference type="SUPFAM" id="SSF52343">
    <property type="entry name" value="Ferredoxin reductase-like, C-terminal NADP-linked domain"/>
    <property type="match status" value="1"/>
</dbReference>
<dbReference type="InterPro" id="IPR017938">
    <property type="entry name" value="Riboflavin_synthase-like_b-brl"/>
</dbReference>
<dbReference type="EC" id="1.6.2.4" evidence="8"/>
<dbReference type="Proteomes" id="UP000612055">
    <property type="component" value="Unassembled WGS sequence"/>
</dbReference>
<accession>A0A835YEG9</accession>
<dbReference type="InterPro" id="IPR003097">
    <property type="entry name" value="CysJ-like_FAD-binding"/>
</dbReference>
<dbReference type="PROSITE" id="PS51384">
    <property type="entry name" value="FAD_FR"/>
    <property type="match status" value="1"/>
</dbReference>
<dbReference type="SUPFAM" id="SSF63380">
    <property type="entry name" value="Riboflavin synthase domain-like"/>
    <property type="match status" value="1"/>
</dbReference>
<dbReference type="GO" id="GO:0010181">
    <property type="term" value="F:FMN binding"/>
    <property type="evidence" value="ECO:0007669"/>
    <property type="project" value="InterPro"/>
</dbReference>
<feature type="domain" description="Flavodoxin-like" evidence="9">
    <location>
        <begin position="53"/>
        <end position="204"/>
    </location>
</feature>
<dbReference type="EMBL" id="JAEHOE010000020">
    <property type="protein sequence ID" value="KAG2496114.1"/>
    <property type="molecule type" value="Genomic_DNA"/>
</dbReference>
<dbReference type="PRINTS" id="PR00371">
    <property type="entry name" value="FPNCR"/>
</dbReference>
<dbReference type="InterPro" id="IPR017927">
    <property type="entry name" value="FAD-bd_FR_type"/>
</dbReference>
<keyword evidence="6" id="KW-0521">NADP</keyword>
<evidence type="ECO:0000256" key="6">
    <source>
        <dbReference type="ARBA" id="ARBA00022857"/>
    </source>
</evidence>
<sequence length="653" mass="70064">MATLTLLLVAAAVVIAALALLSIRSKLGRQQQLSATPPVARRESIEDTSRPIVRILFGTQTGTAERFSKQLGNELRSRYGESTSVDVRDVETYKSERLASEKCVVLCMATYGDGEPTDNAAVFYNWLLKEAEAVDAGEKEASLTGVSYAVFGLGNKQYEHFNAVGKKVFKSLKTLGATPVCRRGDGDDDGVIDDDFEKWTAEFLDALDKSDDLVGKRIDQNGGVHTVSVPTYAVDVLPAGSASAAQPFPSGTGKDVHSPFWAKITTVKELHTSQSDRSCVHVEVDVSGSGISYEAGDHIAVFAQNGDDIVAKVAELLGFDLNALIRVSLPANTASANDLPPPFPGPLSVKTALAYFADVLSTPHRDALAALSTFAADREEAAKLALMGSTSPAGKAEFSKYIGTTKRSLLEVLQAFPSAKPTIGAFFGCIAPRLQPRFYSISSSPKPHPTSVHITCAVVRDEMPTGRIHEGVASTWLARHGAGTTVPVFVRHSHFRLPKAAETPVVMVGPGTGLAPFRGFLQERAALSASGAKLGPAHLFFGCRSRAHDYIYQAELEGFLAGGVLSDLHLAFSREASAKDYVQHHIERRGADLWALLERGAHLYVCGDAKHMAKDVHRAIIALVQAGRGCSGTEAEGFVKELTDSGRYQRDVW</sequence>
<keyword evidence="5" id="KW-0274">FAD</keyword>
<dbReference type="Gene3D" id="3.40.50.80">
    <property type="entry name" value="Nucleotide-binding domain of ferredoxin-NADP reductase (FNR) module"/>
    <property type="match status" value="1"/>
</dbReference>
<evidence type="ECO:0000259" key="9">
    <source>
        <dbReference type="PROSITE" id="PS50902"/>
    </source>
</evidence>
<evidence type="ECO:0000313" key="12">
    <source>
        <dbReference type="Proteomes" id="UP000612055"/>
    </source>
</evidence>
<evidence type="ECO:0000313" key="11">
    <source>
        <dbReference type="EMBL" id="KAG2496114.1"/>
    </source>
</evidence>
<dbReference type="PRINTS" id="PR00369">
    <property type="entry name" value="FLAVODOXIN"/>
</dbReference>
<dbReference type="Pfam" id="PF00667">
    <property type="entry name" value="FAD_binding_1"/>
    <property type="match status" value="1"/>
</dbReference>
<dbReference type="SUPFAM" id="SSF52218">
    <property type="entry name" value="Flavoproteins"/>
    <property type="match status" value="1"/>
</dbReference>
<dbReference type="InterPro" id="IPR029039">
    <property type="entry name" value="Flavoprotein-like_sf"/>
</dbReference>
<proteinExistence type="predicted"/>
<dbReference type="InterPro" id="IPR001433">
    <property type="entry name" value="OxRdtase_FAD/NAD-bd"/>
</dbReference>
<comment type="caution">
    <text evidence="11">The sequence shown here is derived from an EMBL/GenBank/DDBJ whole genome shotgun (WGS) entry which is preliminary data.</text>
</comment>
<keyword evidence="7" id="KW-0560">Oxidoreductase</keyword>
<evidence type="ECO:0000256" key="4">
    <source>
        <dbReference type="ARBA" id="ARBA00022643"/>
    </source>
</evidence>
<dbReference type="InterPro" id="IPR008254">
    <property type="entry name" value="Flavodoxin/NO_synth"/>
</dbReference>
<keyword evidence="3" id="KW-0285">Flavoprotein</keyword>
<keyword evidence="4" id="KW-0288">FMN</keyword>
<dbReference type="Pfam" id="PF00175">
    <property type="entry name" value="NAD_binding_1"/>
    <property type="match status" value="1"/>
</dbReference>
<evidence type="ECO:0000256" key="8">
    <source>
        <dbReference type="ARBA" id="ARBA00023797"/>
    </source>
</evidence>
<comment type="cofactor">
    <cofactor evidence="2">
        <name>FAD</name>
        <dbReference type="ChEBI" id="CHEBI:57692"/>
    </cofactor>
</comment>
<evidence type="ECO:0000259" key="10">
    <source>
        <dbReference type="PROSITE" id="PS51384"/>
    </source>
</evidence>
<dbReference type="AlphaFoldDB" id="A0A835YEG9"/>
<evidence type="ECO:0000256" key="7">
    <source>
        <dbReference type="ARBA" id="ARBA00023002"/>
    </source>
</evidence>
<reference evidence="11" key="1">
    <citation type="journal article" date="2020" name="bioRxiv">
        <title>Comparative genomics of Chlamydomonas.</title>
        <authorList>
            <person name="Craig R.J."/>
            <person name="Hasan A.R."/>
            <person name="Ness R.W."/>
            <person name="Keightley P.D."/>
        </authorList>
    </citation>
    <scope>NUCLEOTIDE SEQUENCE</scope>
    <source>
        <strain evidence="11">CCAP 11/70</strain>
    </source>
</reference>
<dbReference type="PROSITE" id="PS50902">
    <property type="entry name" value="FLAVODOXIN_LIKE"/>
    <property type="match status" value="1"/>
</dbReference>
<dbReference type="GO" id="GO:0005829">
    <property type="term" value="C:cytosol"/>
    <property type="evidence" value="ECO:0007669"/>
    <property type="project" value="TreeGrafter"/>
</dbReference>
<gene>
    <name evidence="11" type="ORF">HYH03_005717</name>
</gene>
<dbReference type="GO" id="GO:0050660">
    <property type="term" value="F:flavin adenine dinucleotide binding"/>
    <property type="evidence" value="ECO:0007669"/>
    <property type="project" value="TreeGrafter"/>
</dbReference>
<feature type="domain" description="FAD-binding FR-type" evidence="10">
    <location>
        <begin position="257"/>
        <end position="498"/>
    </location>
</feature>
<dbReference type="CDD" id="cd06204">
    <property type="entry name" value="CYPOR"/>
    <property type="match status" value="1"/>
</dbReference>
<dbReference type="Gene3D" id="3.40.50.360">
    <property type="match status" value="1"/>
</dbReference>
<dbReference type="Gene3D" id="2.40.30.10">
    <property type="entry name" value="Translation factors"/>
    <property type="match status" value="1"/>
</dbReference>
<name>A0A835YEG9_9CHLO</name>
<dbReference type="InterPro" id="IPR001709">
    <property type="entry name" value="Flavoprot_Pyr_Nucl_cyt_Rdtase"/>
</dbReference>
<evidence type="ECO:0000256" key="5">
    <source>
        <dbReference type="ARBA" id="ARBA00022827"/>
    </source>
</evidence>
<dbReference type="GO" id="GO:0003958">
    <property type="term" value="F:NADPH-hemoprotein reductase activity"/>
    <property type="evidence" value="ECO:0007669"/>
    <property type="project" value="UniProtKB-EC"/>
</dbReference>
<protein>
    <recommendedName>
        <fullName evidence="8">NADPH--hemoprotein reductase</fullName>
        <ecNumber evidence="8">1.6.2.4</ecNumber>
    </recommendedName>
</protein>
<evidence type="ECO:0000256" key="3">
    <source>
        <dbReference type="ARBA" id="ARBA00022630"/>
    </source>
</evidence>
<dbReference type="OrthoDB" id="1856718at2759"/>
<evidence type="ECO:0000256" key="1">
    <source>
        <dbReference type="ARBA" id="ARBA00001917"/>
    </source>
</evidence>
<organism evidence="11 12">
    <name type="scientific">Edaphochlamys debaryana</name>
    <dbReference type="NCBI Taxonomy" id="47281"/>
    <lineage>
        <taxon>Eukaryota</taxon>
        <taxon>Viridiplantae</taxon>
        <taxon>Chlorophyta</taxon>
        <taxon>core chlorophytes</taxon>
        <taxon>Chlorophyceae</taxon>
        <taxon>CS clade</taxon>
        <taxon>Chlamydomonadales</taxon>
        <taxon>Chlamydomonadales incertae sedis</taxon>
        <taxon>Edaphochlamys</taxon>
    </lineage>
</organism>
<dbReference type="InterPro" id="IPR001094">
    <property type="entry name" value="Flavdoxin-like"/>
</dbReference>
<dbReference type="PANTHER" id="PTHR19384:SF17">
    <property type="entry name" value="NADPH--CYTOCHROME P450 REDUCTASE"/>
    <property type="match status" value="1"/>
</dbReference>
<dbReference type="InterPro" id="IPR039261">
    <property type="entry name" value="FNR_nucleotide-bd"/>
</dbReference>
<comment type="cofactor">
    <cofactor evidence="1">
        <name>FMN</name>
        <dbReference type="ChEBI" id="CHEBI:58210"/>
    </cofactor>
</comment>
<dbReference type="Gene3D" id="1.20.990.10">
    <property type="entry name" value="NADPH-cytochrome p450 Reductase, Chain A, domain 3"/>
    <property type="match status" value="1"/>
</dbReference>